<dbReference type="SUPFAM" id="SSF143791">
    <property type="entry name" value="DUSP-like"/>
    <property type="match status" value="1"/>
</dbReference>
<feature type="domain" description="DUSP" evidence="1">
    <location>
        <begin position="24"/>
        <end position="137"/>
    </location>
</feature>
<reference evidence="2 3" key="1">
    <citation type="journal article" date="2021" name="Elife">
        <title>Chloroplast acquisition without the gene transfer in kleptoplastic sea slugs, Plakobranchus ocellatus.</title>
        <authorList>
            <person name="Maeda T."/>
            <person name="Takahashi S."/>
            <person name="Yoshida T."/>
            <person name="Shimamura S."/>
            <person name="Takaki Y."/>
            <person name="Nagai Y."/>
            <person name="Toyoda A."/>
            <person name="Suzuki Y."/>
            <person name="Arimoto A."/>
            <person name="Ishii H."/>
            <person name="Satoh N."/>
            <person name="Nishiyama T."/>
            <person name="Hasebe M."/>
            <person name="Maruyama T."/>
            <person name="Minagawa J."/>
            <person name="Obokata J."/>
            <person name="Shigenobu S."/>
        </authorList>
    </citation>
    <scope>NUCLEOTIDE SEQUENCE [LARGE SCALE GENOMIC DNA]</scope>
</reference>
<sequence>MFYFFFHLQKEQEQEQQWKDSLRQEKQGQKELLQNLYHGKSRPRIVDPWTGQTAYVVCTSFIEGWRKFVKHSMVSDSVQEIVNAPLLCQHKLLVYKPEDMNSPDNVTRFTLVWENEWETLTKYYDYDVEIQVVQIPEGDQGRFTVVTIPGRSVN</sequence>
<evidence type="ECO:0000259" key="1">
    <source>
        <dbReference type="PROSITE" id="PS51283"/>
    </source>
</evidence>
<dbReference type="AlphaFoldDB" id="A0AAV4HTS0"/>
<dbReference type="Gene3D" id="3.30.2230.10">
    <property type="entry name" value="DUSP-like"/>
    <property type="match status" value="1"/>
</dbReference>
<protein>
    <submittedName>
        <fullName evidence="2">Ubiquitin carboxyl-terminal hydrolase</fullName>
    </submittedName>
</protein>
<dbReference type="GO" id="GO:0004843">
    <property type="term" value="F:cysteine-type deubiquitinase activity"/>
    <property type="evidence" value="ECO:0007669"/>
    <property type="project" value="InterPro"/>
</dbReference>
<name>A0AAV4HTS0_9GAST</name>
<keyword evidence="3" id="KW-1185">Reference proteome</keyword>
<dbReference type="InterPro" id="IPR035927">
    <property type="entry name" value="DUSP-like_sf"/>
</dbReference>
<keyword evidence="2" id="KW-0378">Hydrolase</keyword>
<dbReference type="PROSITE" id="PS51283">
    <property type="entry name" value="DUSP"/>
    <property type="match status" value="1"/>
</dbReference>
<dbReference type="InterPro" id="IPR057775">
    <property type="entry name" value="USP48_dom"/>
</dbReference>
<comment type="caution">
    <text evidence="2">The sequence shown here is derived from an EMBL/GenBank/DDBJ whole genome shotgun (WGS) entry which is preliminary data.</text>
</comment>
<accession>A0AAV4HTS0</accession>
<evidence type="ECO:0000313" key="2">
    <source>
        <dbReference type="EMBL" id="GFS01145.1"/>
    </source>
</evidence>
<dbReference type="EMBL" id="BMAT01005869">
    <property type="protein sequence ID" value="GFS01145.1"/>
    <property type="molecule type" value="Genomic_DNA"/>
</dbReference>
<evidence type="ECO:0000313" key="3">
    <source>
        <dbReference type="Proteomes" id="UP000762676"/>
    </source>
</evidence>
<organism evidence="2 3">
    <name type="scientific">Elysia marginata</name>
    <dbReference type="NCBI Taxonomy" id="1093978"/>
    <lineage>
        <taxon>Eukaryota</taxon>
        <taxon>Metazoa</taxon>
        <taxon>Spiralia</taxon>
        <taxon>Lophotrochozoa</taxon>
        <taxon>Mollusca</taxon>
        <taxon>Gastropoda</taxon>
        <taxon>Heterobranchia</taxon>
        <taxon>Euthyneura</taxon>
        <taxon>Panpulmonata</taxon>
        <taxon>Sacoglossa</taxon>
        <taxon>Placobranchoidea</taxon>
        <taxon>Plakobranchidae</taxon>
        <taxon>Elysia</taxon>
    </lineage>
</organism>
<proteinExistence type="predicted"/>
<dbReference type="InterPro" id="IPR006615">
    <property type="entry name" value="Pept_C19_DUSP"/>
</dbReference>
<gene>
    <name evidence="2" type="ORF">ElyMa_002832000</name>
</gene>
<dbReference type="Proteomes" id="UP000762676">
    <property type="component" value="Unassembled WGS sequence"/>
</dbReference>
<dbReference type="Pfam" id="PF24543">
    <property type="entry name" value="Usp-48"/>
    <property type="match status" value="1"/>
</dbReference>